<feature type="transmembrane region" description="Helical" evidence="3">
    <location>
        <begin position="76"/>
        <end position="100"/>
    </location>
</feature>
<dbReference type="InterPro" id="IPR004474">
    <property type="entry name" value="LytR_CpsA_psr"/>
</dbReference>
<evidence type="ECO:0000256" key="1">
    <source>
        <dbReference type="ARBA" id="ARBA00006068"/>
    </source>
</evidence>
<dbReference type="Pfam" id="PF03816">
    <property type="entry name" value="LytR_cpsA_psr"/>
    <property type="match status" value="1"/>
</dbReference>
<evidence type="ECO:0000256" key="2">
    <source>
        <dbReference type="SAM" id="MobiDB-lite"/>
    </source>
</evidence>
<sequence length="518" mass="55156">MRWTLGAFVVPVVVFAVVGYAYVHAKGGELAQIAVVPRQLVAIAVVCAVLLVVWLGVLVSTYLSTRPARPTTGQRIGGNLLTMALAVAITAPLATTGYYATVQAGTIRTIAGDPQSATVPTISGSGDNPWGGKRRVNLLLLGGDGGVGRTGIRTDSVILASMDTHTGRTVLFSLPRNLRDVPFPDGTELHDLYPDGFDLGTDPGESMLNAIYRNVPATNPDAIRGSDNEGADALKLGVSGALGISVDYYLLVNLQGFQQIVDAMGGITVNVNEKVPINGNTSAGIPPTGYIQPGPHKRLDGFKALWFTRGRYGSTDYKRMERQRCAINAIVDEADPAKLLLRYTKLASVGKKILRTDIPQDVLPAFVDTALKMKDQQLTSVVFQRSSDFDPNDPDYDVVHETVQRALRTAEKATTSGRRAPAKAATPHQRALVGARVAVRAATDALPSRSEARDLLAQRRQAREDARQAASDDAQDSLQATTAKDDCAYHPETGDESDDDGSDGADVSAAATLPARTD</sequence>
<evidence type="ECO:0000259" key="4">
    <source>
        <dbReference type="Pfam" id="PF03816"/>
    </source>
</evidence>
<dbReference type="AlphaFoldDB" id="A0A917F376"/>
<dbReference type="EMBL" id="BMKQ01000001">
    <property type="protein sequence ID" value="GGF44381.1"/>
    <property type="molecule type" value="Genomic_DNA"/>
</dbReference>
<dbReference type="NCBIfam" id="TIGR00350">
    <property type="entry name" value="lytR_cpsA_psr"/>
    <property type="match status" value="1"/>
</dbReference>
<dbReference type="Proteomes" id="UP000649179">
    <property type="component" value="Unassembled WGS sequence"/>
</dbReference>
<comment type="similarity">
    <text evidence="1">Belongs to the LytR/CpsA/Psr (LCP) family.</text>
</comment>
<name>A0A917F376_9ACTN</name>
<feature type="transmembrane region" description="Helical" evidence="3">
    <location>
        <begin position="41"/>
        <end position="64"/>
    </location>
</feature>
<accession>A0A917F376</accession>
<proteinExistence type="inferred from homology"/>
<evidence type="ECO:0000256" key="3">
    <source>
        <dbReference type="SAM" id="Phobius"/>
    </source>
</evidence>
<dbReference type="PANTHER" id="PTHR33392">
    <property type="entry name" value="POLYISOPRENYL-TEICHOIC ACID--PEPTIDOGLYCAN TEICHOIC ACID TRANSFERASE TAGU"/>
    <property type="match status" value="1"/>
</dbReference>
<comment type="caution">
    <text evidence="5">The sequence shown here is derived from an EMBL/GenBank/DDBJ whole genome shotgun (WGS) entry which is preliminary data.</text>
</comment>
<dbReference type="Gene3D" id="3.40.630.190">
    <property type="entry name" value="LCP protein"/>
    <property type="match status" value="1"/>
</dbReference>
<keyword evidence="3" id="KW-0812">Transmembrane</keyword>
<feature type="region of interest" description="Disordered" evidence="2">
    <location>
        <begin position="444"/>
        <end position="518"/>
    </location>
</feature>
<dbReference type="PANTHER" id="PTHR33392:SF6">
    <property type="entry name" value="POLYISOPRENYL-TEICHOIC ACID--PEPTIDOGLYCAN TEICHOIC ACID TRANSFERASE TAGU"/>
    <property type="match status" value="1"/>
</dbReference>
<feature type="compositionally biased region" description="Low complexity" evidence="2">
    <location>
        <begin position="468"/>
        <end position="480"/>
    </location>
</feature>
<keyword evidence="6" id="KW-1185">Reference proteome</keyword>
<dbReference type="InterPro" id="IPR050922">
    <property type="entry name" value="LytR/CpsA/Psr_CW_biosynth"/>
</dbReference>
<protein>
    <recommendedName>
        <fullName evidence="4">Cell envelope-related transcriptional attenuator domain-containing protein</fullName>
    </recommendedName>
</protein>
<feature type="compositionally biased region" description="Basic and acidic residues" evidence="2">
    <location>
        <begin position="483"/>
        <end position="493"/>
    </location>
</feature>
<reference evidence="5" key="1">
    <citation type="journal article" date="2014" name="Int. J. Syst. Evol. Microbiol.">
        <title>Complete genome sequence of Corynebacterium casei LMG S-19264T (=DSM 44701T), isolated from a smear-ripened cheese.</title>
        <authorList>
            <consortium name="US DOE Joint Genome Institute (JGI-PGF)"/>
            <person name="Walter F."/>
            <person name="Albersmeier A."/>
            <person name="Kalinowski J."/>
            <person name="Ruckert C."/>
        </authorList>
    </citation>
    <scope>NUCLEOTIDE SEQUENCE</scope>
    <source>
        <strain evidence="5">CGMCC 1.16067</strain>
    </source>
</reference>
<feature type="compositionally biased region" description="Basic and acidic residues" evidence="2">
    <location>
        <begin position="450"/>
        <end position="467"/>
    </location>
</feature>
<feature type="domain" description="Cell envelope-related transcriptional attenuator" evidence="4">
    <location>
        <begin position="153"/>
        <end position="334"/>
    </location>
</feature>
<feature type="region of interest" description="Disordered" evidence="2">
    <location>
        <begin position="408"/>
        <end position="432"/>
    </location>
</feature>
<reference evidence="5" key="2">
    <citation type="submission" date="2020-09" db="EMBL/GenBank/DDBJ databases">
        <authorList>
            <person name="Sun Q."/>
            <person name="Zhou Y."/>
        </authorList>
    </citation>
    <scope>NUCLEOTIDE SEQUENCE</scope>
    <source>
        <strain evidence="5">CGMCC 1.16067</strain>
    </source>
</reference>
<keyword evidence="3" id="KW-0472">Membrane</keyword>
<organism evidence="5 6">
    <name type="scientific">Marmoricola endophyticus</name>
    <dbReference type="NCBI Taxonomy" id="2040280"/>
    <lineage>
        <taxon>Bacteria</taxon>
        <taxon>Bacillati</taxon>
        <taxon>Actinomycetota</taxon>
        <taxon>Actinomycetes</taxon>
        <taxon>Propionibacteriales</taxon>
        <taxon>Nocardioidaceae</taxon>
        <taxon>Marmoricola</taxon>
    </lineage>
</organism>
<keyword evidence="3" id="KW-1133">Transmembrane helix</keyword>
<feature type="compositionally biased region" description="Acidic residues" evidence="2">
    <location>
        <begin position="494"/>
        <end position="503"/>
    </location>
</feature>
<evidence type="ECO:0000313" key="5">
    <source>
        <dbReference type="EMBL" id="GGF44381.1"/>
    </source>
</evidence>
<gene>
    <name evidence="5" type="ORF">GCM10011519_17840</name>
</gene>
<evidence type="ECO:0000313" key="6">
    <source>
        <dbReference type="Proteomes" id="UP000649179"/>
    </source>
</evidence>